<name>M7BKW5_CHEMY</name>
<organism evidence="1 2">
    <name type="scientific">Chelonia mydas</name>
    <name type="common">Green sea-turtle</name>
    <name type="synonym">Chelonia agassizi</name>
    <dbReference type="NCBI Taxonomy" id="8469"/>
    <lineage>
        <taxon>Eukaryota</taxon>
        <taxon>Metazoa</taxon>
        <taxon>Chordata</taxon>
        <taxon>Craniata</taxon>
        <taxon>Vertebrata</taxon>
        <taxon>Euteleostomi</taxon>
        <taxon>Archelosauria</taxon>
        <taxon>Testudinata</taxon>
        <taxon>Testudines</taxon>
        <taxon>Cryptodira</taxon>
        <taxon>Durocryptodira</taxon>
        <taxon>Americhelydia</taxon>
        <taxon>Chelonioidea</taxon>
        <taxon>Cheloniidae</taxon>
        <taxon>Chelonia</taxon>
    </lineage>
</organism>
<dbReference type="PANTHER" id="PTHR11915">
    <property type="entry name" value="SPECTRIN/FILAMIN RELATED CYTOSKELETAL PROTEIN"/>
    <property type="match status" value="1"/>
</dbReference>
<dbReference type="Proteomes" id="UP000031443">
    <property type="component" value="Unassembled WGS sequence"/>
</dbReference>
<dbReference type="STRING" id="8469.M7BKW5"/>
<sequence length="141" mass="16431">MLIYFPDIATAYPDKKSILMYVTSLFQVLPQQVTIEAIQEVETLPRQSKVTREEHLQLRHQQRFSEQITVSVAQGHVHTPSPPKPRFKSYAYTQAAYVMSPDQKGRQFPPQHSHTQETPGYRAVVQTHWLFSEFKEEFSLL</sequence>
<dbReference type="AlphaFoldDB" id="M7BKW5"/>
<keyword evidence="2" id="KW-1185">Reference proteome</keyword>
<protein>
    <submittedName>
        <fullName evidence="1">Dystrophin</fullName>
    </submittedName>
</protein>
<evidence type="ECO:0000313" key="1">
    <source>
        <dbReference type="EMBL" id="EMP32683.1"/>
    </source>
</evidence>
<reference evidence="2" key="1">
    <citation type="journal article" date="2013" name="Nat. Genet.">
        <title>The draft genomes of soft-shell turtle and green sea turtle yield insights into the development and evolution of the turtle-specific body plan.</title>
        <authorList>
            <person name="Wang Z."/>
            <person name="Pascual-Anaya J."/>
            <person name="Zadissa A."/>
            <person name="Li W."/>
            <person name="Niimura Y."/>
            <person name="Huang Z."/>
            <person name="Li C."/>
            <person name="White S."/>
            <person name="Xiong Z."/>
            <person name="Fang D."/>
            <person name="Wang B."/>
            <person name="Ming Y."/>
            <person name="Chen Y."/>
            <person name="Zheng Y."/>
            <person name="Kuraku S."/>
            <person name="Pignatelli M."/>
            <person name="Herrero J."/>
            <person name="Beal K."/>
            <person name="Nozawa M."/>
            <person name="Li Q."/>
            <person name="Wang J."/>
            <person name="Zhang H."/>
            <person name="Yu L."/>
            <person name="Shigenobu S."/>
            <person name="Wang J."/>
            <person name="Liu J."/>
            <person name="Flicek P."/>
            <person name="Searle S."/>
            <person name="Wang J."/>
            <person name="Kuratani S."/>
            <person name="Yin Y."/>
            <person name="Aken B."/>
            <person name="Zhang G."/>
            <person name="Irie N."/>
        </authorList>
    </citation>
    <scope>NUCLEOTIDE SEQUENCE [LARGE SCALE GENOMIC DNA]</scope>
</reference>
<accession>M7BKW5</accession>
<gene>
    <name evidence="1" type="ORF">UY3_10173</name>
</gene>
<evidence type="ECO:0000313" key="2">
    <source>
        <dbReference type="Proteomes" id="UP000031443"/>
    </source>
</evidence>
<dbReference type="EMBL" id="KB539241">
    <property type="protein sequence ID" value="EMP32683.1"/>
    <property type="molecule type" value="Genomic_DNA"/>
</dbReference>
<proteinExistence type="predicted"/>